<dbReference type="EMBL" id="BSTJ01000004">
    <property type="protein sequence ID" value="GLY75763.1"/>
    <property type="molecule type" value="Genomic_DNA"/>
</dbReference>
<organism evidence="2 3">
    <name type="scientific">Actinoallomurus iriomotensis</name>
    <dbReference type="NCBI Taxonomy" id="478107"/>
    <lineage>
        <taxon>Bacteria</taxon>
        <taxon>Bacillati</taxon>
        <taxon>Actinomycetota</taxon>
        <taxon>Actinomycetes</taxon>
        <taxon>Streptosporangiales</taxon>
        <taxon>Thermomonosporaceae</taxon>
        <taxon>Actinoallomurus</taxon>
    </lineage>
</organism>
<protein>
    <submittedName>
        <fullName evidence="2">Uncharacterized protein</fullName>
    </submittedName>
</protein>
<feature type="region of interest" description="Disordered" evidence="1">
    <location>
        <begin position="16"/>
        <end position="53"/>
    </location>
</feature>
<gene>
    <name evidence="2" type="ORF">Airi01_040300</name>
</gene>
<dbReference type="AlphaFoldDB" id="A0A9W6RHE6"/>
<feature type="compositionally biased region" description="Basic residues" evidence="1">
    <location>
        <begin position="19"/>
        <end position="37"/>
    </location>
</feature>
<dbReference type="Proteomes" id="UP001165135">
    <property type="component" value="Unassembled WGS sequence"/>
</dbReference>
<evidence type="ECO:0000256" key="1">
    <source>
        <dbReference type="SAM" id="MobiDB-lite"/>
    </source>
</evidence>
<evidence type="ECO:0000313" key="3">
    <source>
        <dbReference type="Proteomes" id="UP001165135"/>
    </source>
</evidence>
<evidence type="ECO:0000313" key="2">
    <source>
        <dbReference type="EMBL" id="GLY75763.1"/>
    </source>
</evidence>
<sequence>MEPPGEWARGVAVRDRGVRRQGGRHRLRRGPGSRRRAAGTGDGDAPRGHGHDGAFVYAHGRIPPRRPDGTLHRYEMATGARLDAPIPAPRGTSHGARTGRPHGRDVLLVLAGTGILVYDAGTGVRLLRPATHCVTFDVTTAGEDVAITEHGARDYRVASGCGARTAEGRNRYLEGAILMA</sequence>
<proteinExistence type="predicted"/>
<reference evidence="2" key="1">
    <citation type="submission" date="2023-03" db="EMBL/GenBank/DDBJ databases">
        <title>Actinoallomurus iriomotensis NBRC 103681.</title>
        <authorList>
            <person name="Ichikawa N."/>
            <person name="Sato H."/>
            <person name="Tonouchi N."/>
        </authorList>
    </citation>
    <scope>NUCLEOTIDE SEQUENCE</scope>
    <source>
        <strain evidence="2">NBRC 103681</strain>
    </source>
</reference>
<comment type="caution">
    <text evidence="2">The sequence shown here is derived from an EMBL/GenBank/DDBJ whole genome shotgun (WGS) entry which is preliminary data.</text>
</comment>
<accession>A0A9W6RHE6</accession>
<name>A0A9W6RHE6_9ACTN</name>